<dbReference type="EMBL" id="CP034951">
    <property type="protein sequence ID" value="QAA80853.1"/>
    <property type="molecule type" value="Genomic_DNA"/>
</dbReference>
<organism evidence="1 2">
    <name type="scientific">Aequorivita ciconiae</name>
    <dbReference type="NCBI Taxonomy" id="2494375"/>
    <lineage>
        <taxon>Bacteria</taxon>
        <taxon>Pseudomonadati</taxon>
        <taxon>Bacteroidota</taxon>
        <taxon>Flavobacteriia</taxon>
        <taxon>Flavobacteriales</taxon>
        <taxon>Flavobacteriaceae</taxon>
        <taxon>Aequorivita</taxon>
    </lineage>
</organism>
<proteinExistence type="predicted"/>
<dbReference type="AlphaFoldDB" id="A0A410G0Q7"/>
<evidence type="ECO:0000313" key="2">
    <source>
        <dbReference type="Proteomes" id="UP000285517"/>
    </source>
</evidence>
<evidence type="ECO:0000313" key="1">
    <source>
        <dbReference type="EMBL" id="QAA80853.1"/>
    </source>
</evidence>
<dbReference type="OrthoDB" id="1910031at2"/>
<dbReference type="Proteomes" id="UP000285517">
    <property type="component" value="Chromosome"/>
</dbReference>
<protein>
    <submittedName>
        <fullName evidence="1">Uncharacterized protein</fullName>
    </submittedName>
</protein>
<dbReference type="RefSeq" id="WP_128249246.1">
    <property type="nucleotide sequence ID" value="NZ_CP034951.1"/>
</dbReference>
<accession>A0A410G0Q7</accession>
<reference evidence="1 2" key="1">
    <citation type="submission" date="2019-01" db="EMBL/GenBank/DDBJ databases">
        <title>Complete genome sequencing of Aequorivita sp. H23M31.</title>
        <authorList>
            <person name="Bae J.-W."/>
        </authorList>
    </citation>
    <scope>NUCLEOTIDE SEQUENCE [LARGE SCALE GENOMIC DNA]</scope>
    <source>
        <strain evidence="1 2">H23M31</strain>
    </source>
</reference>
<sequence>MREFTENESFIGSVKENDINEIKRTLIDNIFFLQGDKNEINKAVEYAINNSDFNFGAHKEIEVSNKTDKQDYFSDEKWNMRENYSKERYYLLVGLFKETFPEQEDIDKSDLPSVNNEILKKVIIGGVVLIAGYLIFKALS</sequence>
<name>A0A410G0Q7_9FLAO</name>
<dbReference type="KEGG" id="aev:EI546_03515"/>
<keyword evidence="2" id="KW-1185">Reference proteome</keyword>
<gene>
    <name evidence="1" type="ORF">EI546_03515</name>
</gene>